<reference evidence="2" key="1">
    <citation type="journal article" date="2019" name="bioRxiv">
        <title>The Genome of the Zebra Mussel, Dreissena polymorpha: A Resource for Invasive Species Research.</title>
        <authorList>
            <person name="McCartney M.A."/>
            <person name="Auch B."/>
            <person name="Kono T."/>
            <person name="Mallez S."/>
            <person name="Zhang Y."/>
            <person name="Obille A."/>
            <person name="Becker A."/>
            <person name="Abrahante J.E."/>
            <person name="Garbe J."/>
            <person name="Badalamenti J.P."/>
            <person name="Herman A."/>
            <person name="Mangelson H."/>
            <person name="Liachko I."/>
            <person name="Sullivan S."/>
            <person name="Sone E.D."/>
            <person name="Koren S."/>
            <person name="Silverstein K.A.T."/>
            <person name="Beckman K.B."/>
            <person name="Gohl D.M."/>
        </authorList>
    </citation>
    <scope>NUCLEOTIDE SEQUENCE</scope>
    <source>
        <strain evidence="2">Duluth1</strain>
        <tissue evidence="2">Whole animal</tissue>
    </source>
</reference>
<reference evidence="2" key="2">
    <citation type="submission" date="2020-11" db="EMBL/GenBank/DDBJ databases">
        <authorList>
            <person name="McCartney M.A."/>
            <person name="Auch B."/>
            <person name="Kono T."/>
            <person name="Mallez S."/>
            <person name="Becker A."/>
            <person name="Gohl D.M."/>
            <person name="Silverstein K.A.T."/>
            <person name="Koren S."/>
            <person name="Bechman K.B."/>
            <person name="Herman A."/>
            <person name="Abrahante J.E."/>
            <person name="Garbe J."/>
        </authorList>
    </citation>
    <scope>NUCLEOTIDE SEQUENCE</scope>
    <source>
        <strain evidence="2">Duluth1</strain>
        <tissue evidence="2">Whole animal</tissue>
    </source>
</reference>
<dbReference type="Proteomes" id="UP000828390">
    <property type="component" value="Unassembled WGS sequence"/>
</dbReference>
<evidence type="ECO:0000313" key="3">
    <source>
        <dbReference type="Proteomes" id="UP000828390"/>
    </source>
</evidence>
<accession>A0A9D4JDX8</accession>
<comment type="caution">
    <text evidence="2">The sequence shown here is derived from an EMBL/GenBank/DDBJ whole genome shotgun (WGS) entry which is preliminary data.</text>
</comment>
<gene>
    <name evidence="2" type="ORF">DPMN_132529</name>
</gene>
<dbReference type="EMBL" id="JAIWYP010000006">
    <property type="protein sequence ID" value="KAH3804247.1"/>
    <property type="molecule type" value="Genomic_DNA"/>
</dbReference>
<protein>
    <submittedName>
        <fullName evidence="2">Uncharacterized protein</fullName>
    </submittedName>
</protein>
<name>A0A9D4JDX8_DREPO</name>
<feature type="region of interest" description="Disordered" evidence="1">
    <location>
        <begin position="57"/>
        <end position="107"/>
    </location>
</feature>
<proteinExistence type="predicted"/>
<keyword evidence="3" id="KW-1185">Reference proteome</keyword>
<dbReference type="AlphaFoldDB" id="A0A9D4JDX8"/>
<evidence type="ECO:0000256" key="1">
    <source>
        <dbReference type="SAM" id="MobiDB-lite"/>
    </source>
</evidence>
<feature type="compositionally biased region" description="Low complexity" evidence="1">
    <location>
        <begin position="60"/>
        <end position="82"/>
    </location>
</feature>
<evidence type="ECO:0000313" key="2">
    <source>
        <dbReference type="EMBL" id="KAH3804247.1"/>
    </source>
</evidence>
<organism evidence="2 3">
    <name type="scientific">Dreissena polymorpha</name>
    <name type="common">Zebra mussel</name>
    <name type="synonym">Mytilus polymorpha</name>
    <dbReference type="NCBI Taxonomy" id="45954"/>
    <lineage>
        <taxon>Eukaryota</taxon>
        <taxon>Metazoa</taxon>
        <taxon>Spiralia</taxon>
        <taxon>Lophotrochozoa</taxon>
        <taxon>Mollusca</taxon>
        <taxon>Bivalvia</taxon>
        <taxon>Autobranchia</taxon>
        <taxon>Heteroconchia</taxon>
        <taxon>Euheterodonta</taxon>
        <taxon>Imparidentia</taxon>
        <taxon>Neoheterodontei</taxon>
        <taxon>Myida</taxon>
        <taxon>Dreissenoidea</taxon>
        <taxon>Dreissenidae</taxon>
        <taxon>Dreissena</taxon>
    </lineage>
</organism>
<sequence>MRNCNKCDGRKYRPSLTMMQVEPRCVIRDEVWFYRDAPDTTGINRGSTGKVLKCLNPREGPATTGAAPGTTGTVPGTTGTAPKFHRGPYSPRQSYGNASVVAGRVSL</sequence>